<comment type="similarity">
    <text evidence="8">Belongs to the tRNA nucleotidyltransferase/poly(A) polymerase family.</text>
</comment>
<sequence>MTQILADFLSDASAQRVLGLLTQAGHQALVVGGAVRNALLQMPATDVDIATAARPPQVIALAEAAGLKAVPTGIEHGTVTIIAEGRPFEITTFRRDVETDGRRAVVAFSDRIEDDALRRDFTMNALYATPGGEVIDLVGGLQDIAARRLRFVGTPAARIREDYLRILRFFRFHAWYGQPGLADPEALDACAALAGGLGQISKERIGHEMQKLLAAPDPTDALRLMQDSGVLAQILPGADASAIPALIRAEADAGTRPDGDGGWLRRLALLGAAHPLEDLRLGKSQDRYLQDLHKAADWSPDRAAYRLGASAARDAALLGLASGKTPSPDWPAAIARAAGSSFPLKSADLMPELEGAALGRALRAAEDHWIDSGFTAPKSELIRLARGLSEPNPGRSVQG</sequence>
<gene>
    <name evidence="11" type="ORF">IQ24_01274</name>
</gene>
<dbReference type="GO" id="GO:0000166">
    <property type="term" value="F:nucleotide binding"/>
    <property type="evidence" value="ECO:0007669"/>
    <property type="project" value="UniProtKB-KW"/>
</dbReference>
<evidence type="ECO:0000256" key="8">
    <source>
        <dbReference type="RuleBase" id="RU003953"/>
    </source>
</evidence>
<dbReference type="SUPFAM" id="SSF81301">
    <property type="entry name" value="Nucleotidyltransferase"/>
    <property type="match status" value="1"/>
</dbReference>
<dbReference type="GO" id="GO:0016779">
    <property type="term" value="F:nucleotidyltransferase activity"/>
    <property type="evidence" value="ECO:0007669"/>
    <property type="project" value="UniProtKB-KW"/>
</dbReference>
<keyword evidence="3" id="KW-0819">tRNA processing</keyword>
<evidence type="ECO:0000256" key="4">
    <source>
        <dbReference type="ARBA" id="ARBA00022695"/>
    </source>
</evidence>
<dbReference type="Proteomes" id="UP000316225">
    <property type="component" value="Unassembled WGS sequence"/>
</dbReference>
<keyword evidence="5" id="KW-0479">Metal-binding</keyword>
<dbReference type="InterPro" id="IPR032828">
    <property type="entry name" value="PolyA_RNA-bd"/>
</dbReference>
<dbReference type="GO" id="GO:0008033">
    <property type="term" value="P:tRNA processing"/>
    <property type="evidence" value="ECO:0007669"/>
    <property type="project" value="UniProtKB-KW"/>
</dbReference>
<evidence type="ECO:0000256" key="2">
    <source>
        <dbReference type="ARBA" id="ARBA00022679"/>
    </source>
</evidence>
<dbReference type="GO" id="GO:0046872">
    <property type="term" value="F:metal ion binding"/>
    <property type="evidence" value="ECO:0007669"/>
    <property type="project" value="UniProtKB-KW"/>
</dbReference>
<dbReference type="InterPro" id="IPR050264">
    <property type="entry name" value="Bact_CCA-adding_enz_type3_sf"/>
</dbReference>
<comment type="cofactor">
    <cofactor evidence="1">
        <name>Mg(2+)</name>
        <dbReference type="ChEBI" id="CHEBI:18420"/>
    </cofactor>
</comment>
<dbReference type="SUPFAM" id="SSF81891">
    <property type="entry name" value="Poly A polymerase C-terminal region-like"/>
    <property type="match status" value="1"/>
</dbReference>
<organism evidence="11 12">
    <name type="scientific">Paracoccus sulfuroxidans</name>
    <dbReference type="NCBI Taxonomy" id="384678"/>
    <lineage>
        <taxon>Bacteria</taxon>
        <taxon>Pseudomonadati</taxon>
        <taxon>Pseudomonadota</taxon>
        <taxon>Alphaproteobacteria</taxon>
        <taxon>Rhodobacterales</taxon>
        <taxon>Paracoccaceae</taxon>
        <taxon>Paracoccus</taxon>
    </lineage>
</organism>
<keyword evidence="12" id="KW-1185">Reference proteome</keyword>
<dbReference type="CDD" id="cd05398">
    <property type="entry name" value="NT_ClassII-CCAase"/>
    <property type="match status" value="1"/>
</dbReference>
<dbReference type="Gene3D" id="3.30.460.10">
    <property type="entry name" value="Beta Polymerase, domain 2"/>
    <property type="match status" value="1"/>
</dbReference>
<dbReference type="AlphaFoldDB" id="A0A562NW37"/>
<evidence type="ECO:0000256" key="7">
    <source>
        <dbReference type="ARBA" id="ARBA00022842"/>
    </source>
</evidence>
<comment type="caution">
    <text evidence="11">The sequence shown here is derived from an EMBL/GenBank/DDBJ whole genome shotgun (WGS) entry which is preliminary data.</text>
</comment>
<evidence type="ECO:0000259" key="9">
    <source>
        <dbReference type="Pfam" id="PF01743"/>
    </source>
</evidence>
<dbReference type="InterPro" id="IPR002646">
    <property type="entry name" value="PolA_pol_head_dom"/>
</dbReference>
<dbReference type="GO" id="GO:0000049">
    <property type="term" value="F:tRNA binding"/>
    <property type="evidence" value="ECO:0007669"/>
    <property type="project" value="TreeGrafter"/>
</dbReference>
<dbReference type="Gene3D" id="1.10.3090.10">
    <property type="entry name" value="cca-adding enzyme, domain 2"/>
    <property type="match status" value="1"/>
</dbReference>
<feature type="domain" description="Poly A polymerase head" evidence="9">
    <location>
        <begin position="29"/>
        <end position="150"/>
    </location>
</feature>
<keyword evidence="6" id="KW-0547">Nucleotide-binding</keyword>
<feature type="domain" description="tRNA nucleotidyltransferase/poly(A) polymerase RNA and SrmB- binding" evidence="10">
    <location>
        <begin position="183"/>
        <end position="239"/>
    </location>
</feature>
<dbReference type="EMBL" id="VLKU01000003">
    <property type="protein sequence ID" value="TWI35916.1"/>
    <property type="molecule type" value="Genomic_DNA"/>
</dbReference>
<evidence type="ECO:0000313" key="11">
    <source>
        <dbReference type="EMBL" id="TWI35916.1"/>
    </source>
</evidence>
<dbReference type="InterPro" id="IPR043519">
    <property type="entry name" value="NT_sf"/>
</dbReference>
<evidence type="ECO:0000256" key="6">
    <source>
        <dbReference type="ARBA" id="ARBA00022741"/>
    </source>
</evidence>
<dbReference type="RefSeq" id="WP_145396972.1">
    <property type="nucleotide sequence ID" value="NZ_VLKU01000003.1"/>
</dbReference>
<keyword evidence="2 8" id="KW-0808">Transferase</keyword>
<evidence type="ECO:0000313" key="12">
    <source>
        <dbReference type="Proteomes" id="UP000316225"/>
    </source>
</evidence>
<dbReference type="PANTHER" id="PTHR46173:SF1">
    <property type="entry name" value="CCA TRNA NUCLEOTIDYLTRANSFERASE 1, MITOCHONDRIAL"/>
    <property type="match status" value="1"/>
</dbReference>
<evidence type="ECO:0000256" key="5">
    <source>
        <dbReference type="ARBA" id="ARBA00022723"/>
    </source>
</evidence>
<protein>
    <submittedName>
        <fullName evidence="11">Poly(A) polymerase</fullName>
    </submittedName>
</protein>
<keyword evidence="4" id="KW-0548">Nucleotidyltransferase</keyword>
<dbReference type="Pfam" id="PF12627">
    <property type="entry name" value="PolyA_pol_RNAbd"/>
    <property type="match status" value="1"/>
</dbReference>
<dbReference type="Pfam" id="PF01743">
    <property type="entry name" value="PolyA_pol"/>
    <property type="match status" value="1"/>
</dbReference>
<proteinExistence type="inferred from homology"/>
<accession>A0A562NW37</accession>
<evidence type="ECO:0000259" key="10">
    <source>
        <dbReference type="Pfam" id="PF12627"/>
    </source>
</evidence>
<keyword evidence="7" id="KW-0460">Magnesium</keyword>
<reference evidence="11 12" key="1">
    <citation type="journal article" date="2015" name="Stand. Genomic Sci.">
        <title>Genomic Encyclopedia of Bacterial and Archaeal Type Strains, Phase III: the genomes of soil and plant-associated and newly described type strains.</title>
        <authorList>
            <person name="Whitman W.B."/>
            <person name="Woyke T."/>
            <person name="Klenk H.P."/>
            <person name="Zhou Y."/>
            <person name="Lilburn T.G."/>
            <person name="Beck B.J."/>
            <person name="De Vos P."/>
            <person name="Vandamme P."/>
            <person name="Eisen J.A."/>
            <person name="Garrity G."/>
            <person name="Hugenholtz P."/>
            <person name="Kyrpides N.C."/>
        </authorList>
    </citation>
    <scope>NUCLEOTIDE SEQUENCE [LARGE SCALE GENOMIC DNA]</scope>
    <source>
        <strain evidence="11 12">CGMCC 1.5364</strain>
    </source>
</reference>
<dbReference type="PANTHER" id="PTHR46173">
    <property type="entry name" value="CCA TRNA NUCLEOTIDYLTRANSFERASE 1, MITOCHONDRIAL"/>
    <property type="match status" value="1"/>
</dbReference>
<evidence type="ECO:0000256" key="3">
    <source>
        <dbReference type="ARBA" id="ARBA00022694"/>
    </source>
</evidence>
<evidence type="ECO:0000256" key="1">
    <source>
        <dbReference type="ARBA" id="ARBA00001946"/>
    </source>
</evidence>
<dbReference type="OrthoDB" id="9805698at2"/>
<name>A0A562NW37_9RHOB</name>
<keyword evidence="8" id="KW-0694">RNA-binding</keyword>